<keyword evidence="1" id="KW-1133">Transmembrane helix</keyword>
<feature type="transmembrane region" description="Helical" evidence="1">
    <location>
        <begin position="56"/>
        <end position="78"/>
    </location>
</feature>
<sequence length="186" mass="21512">MASGFFDTLLLICGLMLAFFLVLLVILAVLRHYLAKDGEVLEKMKRYQLWHDHYQLDAEVTAFLVVISATLLVCLFTVQIPAIPFLFTVIIYWSSWLFLPIMLWKKMRAPQKISKEIMQIIGVLLITGLYFIGYFAIRALYSLFTNLAELSLGTQFGVRIYLVVFSLLVAGFVLFLWQRIYVKLLK</sequence>
<dbReference type="EMBL" id="FNMX01000009">
    <property type="protein sequence ID" value="SDX02638.1"/>
    <property type="molecule type" value="Genomic_DNA"/>
</dbReference>
<keyword evidence="1" id="KW-0472">Membrane</keyword>
<gene>
    <name evidence="2" type="ORF">SAMN05421782_109137</name>
</gene>
<dbReference type="RefSeq" id="WP_003718551.1">
    <property type="nucleotide sequence ID" value="NZ_FNMX01000009.1"/>
</dbReference>
<dbReference type="AlphaFoldDB" id="A0AAX2DR66"/>
<keyword evidence="1" id="KW-0812">Transmembrane</keyword>
<feature type="transmembrane region" description="Helical" evidence="1">
    <location>
        <begin position="116"/>
        <end position="137"/>
    </location>
</feature>
<evidence type="ECO:0000313" key="3">
    <source>
        <dbReference type="Proteomes" id="UP000183610"/>
    </source>
</evidence>
<evidence type="ECO:0000256" key="1">
    <source>
        <dbReference type="SAM" id="Phobius"/>
    </source>
</evidence>
<reference evidence="2 3" key="1">
    <citation type="submission" date="2016-10" db="EMBL/GenBank/DDBJ databases">
        <authorList>
            <person name="Varghese N."/>
            <person name="Submissions S."/>
        </authorList>
    </citation>
    <scope>NUCLEOTIDE SEQUENCE [LARGE SCALE GENOMIC DNA]</scope>
    <source>
        <strain evidence="2 3">ATCC 49954</strain>
    </source>
</reference>
<protein>
    <submittedName>
        <fullName evidence="2">Uncharacterized protein</fullName>
    </submittedName>
</protein>
<evidence type="ECO:0000313" key="2">
    <source>
        <dbReference type="EMBL" id="SDX02638.1"/>
    </source>
</evidence>
<feature type="transmembrane region" description="Helical" evidence="1">
    <location>
        <begin position="84"/>
        <end position="104"/>
    </location>
</feature>
<proteinExistence type="predicted"/>
<dbReference type="Proteomes" id="UP000183610">
    <property type="component" value="Unassembled WGS sequence"/>
</dbReference>
<feature type="transmembrane region" description="Helical" evidence="1">
    <location>
        <begin position="157"/>
        <end position="177"/>
    </location>
</feature>
<accession>A0AAX2DR66</accession>
<feature type="transmembrane region" description="Helical" evidence="1">
    <location>
        <begin position="6"/>
        <end position="35"/>
    </location>
</feature>
<comment type="caution">
    <text evidence="2">The sequence shown here is derived from an EMBL/GenBank/DDBJ whole genome shotgun (WGS) entry which is preliminary data.</text>
</comment>
<name>A0AAX2DR66_LISIV</name>
<organism evidence="2 3">
    <name type="scientific">Listeria ivanovii</name>
    <dbReference type="NCBI Taxonomy" id="1638"/>
    <lineage>
        <taxon>Bacteria</taxon>
        <taxon>Bacillati</taxon>
        <taxon>Bacillota</taxon>
        <taxon>Bacilli</taxon>
        <taxon>Bacillales</taxon>
        <taxon>Listeriaceae</taxon>
        <taxon>Listeria</taxon>
    </lineage>
</organism>